<organism evidence="2 3">
    <name type="scientific">Dasania phycosphaerae</name>
    <dbReference type="NCBI Taxonomy" id="2950436"/>
    <lineage>
        <taxon>Bacteria</taxon>
        <taxon>Pseudomonadati</taxon>
        <taxon>Pseudomonadota</taxon>
        <taxon>Gammaproteobacteria</taxon>
        <taxon>Cellvibrionales</taxon>
        <taxon>Spongiibacteraceae</taxon>
        <taxon>Dasania</taxon>
    </lineage>
</organism>
<keyword evidence="3" id="KW-1185">Reference proteome</keyword>
<gene>
    <name evidence="2" type="ORF">O0V09_18740</name>
</gene>
<evidence type="ECO:0000313" key="3">
    <source>
        <dbReference type="Proteomes" id="UP001069090"/>
    </source>
</evidence>
<sequence>MKGLITPGDRKVKPIHSFLGFFTPVIAGLIFASLLALTNSCSTADLLSNLTIHTNILKYSSHPCLLSTLLVVHIFFLPFTAIYYWLVSPKNIHLINNHISSLKAFLSIIFLACLFLSLWFINPETVGLSKNKYLAIGMYQNPILFVIFFCFPVTFFSWSISGIIKRLFNNQKNITKKGIGQRLRRRPML</sequence>
<feature type="transmembrane region" description="Helical" evidence="1">
    <location>
        <begin position="99"/>
        <end position="122"/>
    </location>
</feature>
<dbReference type="EMBL" id="JAPTGG010000032">
    <property type="protein sequence ID" value="MCZ0867239.1"/>
    <property type="molecule type" value="Genomic_DNA"/>
</dbReference>
<reference evidence="2 3" key="1">
    <citation type="submission" date="2022-12" db="EMBL/GenBank/DDBJ databases">
        <title>Dasania phycosphaerae sp. nov., isolated from particulate material of the south coast of Korea.</title>
        <authorList>
            <person name="Jiang Y."/>
        </authorList>
    </citation>
    <scope>NUCLEOTIDE SEQUENCE [LARGE SCALE GENOMIC DNA]</scope>
    <source>
        <strain evidence="2 3">GY-19</strain>
    </source>
</reference>
<feature type="transmembrane region" description="Helical" evidence="1">
    <location>
        <begin position="142"/>
        <end position="164"/>
    </location>
</feature>
<dbReference type="RefSeq" id="WP_268905475.1">
    <property type="nucleotide sequence ID" value="NZ_JAPTGG010000032.1"/>
</dbReference>
<keyword evidence="1" id="KW-1133">Transmembrane helix</keyword>
<accession>A0A9J6RSR9</accession>
<keyword evidence="1" id="KW-0472">Membrane</keyword>
<evidence type="ECO:0000313" key="2">
    <source>
        <dbReference type="EMBL" id="MCZ0867239.1"/>
    </source>
</evidence>
<comment type="caution">
    <text evidence="2">The sequence shown here is derived from an EMBL/GenBank/DDBJ whole genome shotgun (WGS) entry which is preliminary data.</text>
</comment>
<feature type="transmembrane region" description="Helical" evidence="1">
    <location>
        <begin position="65"/>
        <end position="87"/>
    </location>
</feature>
<dbReference type="Proteomes" id="UP001069090">
    <property type="component" value="Unassembled WGS sequence"/>
</dbReference>
<name>A0A9J6RSR9_9GAMM</name>
<evidence type="ECO:0000256" key="1">
    <source>
        <dbReference type="SAM" id="Phobius"/>
    </source>
</evidence>
<feature type="transmembrane region" description="Helical" evidence="1">
    <location>
        <begin position="18"/>
        <end position="37"/>
    </location>
</feature>
<protein>
    <submittedName>
        <fullName evidence="2">Uncharacterized protein</fullName>
    </submittedName>
</protein>
<keyword evidence="1" id="KW-0812">Transmembrane</keyword>
<dbReference type="AlphaFoldDB" id="A0A9J6RSR9"/>
<proteinExistence type="predicted"/>